<dbReference type="Pfam" id="PF03016">
    <property type="entry name" value="Exostosin_GT47"/>
    <property type="match status" value="1"/>
</dbReference>
<dbReference type="OrthoDB" id="8435943at2"/>
<feature type="domain" description="Exostosin GT47" evidence="1">
    <location>
        <begin position="152"/>
        <end position="249"/>
    </location>
</feature>
<organism evidence="2 3">
    <name type="scientific">Coraliomargarita sinensis</name>
    <dbReference type="NCBI Taxonomy" id="2174842"/>
    <lineage>
        <taxon>Bacteria</taxon>
        <taxon>Pseudomonadati</taxon>
        <taxon>Verrucomicrobiota</taxon>
        <taxon>Opitutia</taxon>
        <taxon>Puniceicoccales</taxon>
        <taxon>Coraliomargaritaceae</taxon>
        <taxon>Coraliomargarita</taxon>
    </lineage>
</organism>
<keyword evidence="3" id="KW-1185">Reference proteome</keyword>
<dbReference type="AlphaFoldDB" id="A0A317ZFX7"/>
<dbReference type="InterPro" id="IPR040911">
    <property type="entry name" value="Exostosin_GT47"/>
</dbReference>
<dbReference type="EMBL" id="QHJQ01000012">
    <property type="protein sequence ID" value="PXA03113.1"/>
    <property type="molecule type" value="Genomic_DNA"/>
</dbReference>
<accession>A0A317ZFX7</accession>
<reference evidence="2 3" key="1">
    <citation type="submission" date="2018-05" db="EMBL/GenBank/DDBJ databases">
        <title>Coraliomargarita sinensis sp. nov., isolated from a marine solar saltern.</title>
        <authorList>
            <person name="Zhou L.Y."/>
        </authorList>
    </citation>
    <scope>NUCLEOTIDE SEQUENCE [LARGE SCALE GENOMIC DNA]</scope>
    <source>
        <strain evidence="2 3">WN38</strain>
    </source>
</reference>
<dbReference type="InParanoid" id="A0A317ZFX7"/>
<sequence length="319" mass="36931">MKLQDFQCSGGIPVQEQILTVDNPEFGSEYFRLDVSNPVKWRAPTRTLKRNIHRLRLNMRDRSLSLEGLKEGRPIYLCNSDGRIESAHKIQLPAARLKAAIQRHVIVLGKSDVEINDALLEPYQGSRVKLYGNNLNTNDELAGYFPMGRDFRGQKSHGLAPQPQKANLVYCNFSLDTHPVRSDVWAAVRSKPFVHSEHMGEYRKYALSHEAFYGQLRASKFCISPRGNAIETFRMWDSMYVGTIPIVVREAKLHDELNDLPILFLEDYKEFADLNEAVLEQKYKEFSSRNWNYEKLKIGYWRARINESARELATRYTDN</sequence>
<gene>
    <name evidence="2" type="ORF">DDZ13_13680</name>
</gene>
<evidence type="ECO:0000313" key="3">
    <source>
        <dbReference type="Proteomes" id="UP000247099"/>
    </source>
</evidence>
<evidence type="ECO:0000313" key="2">
    <source>
        <dbReference type="EMBL" id="PXA03113.1"/>
    </source>
</evidence>
<protein>
    <recommendedName>
        <fullName evidence="1">Exostosin GT47 domain-containing protein</fullName>
    </recommendedName>
</protein>
<dbReference type="RefSeq" id="WP_110132023.1">
    <property type="nucleotide sequence ID" value="NZ_QHJQ01000012.1"/>
</dbReference>
<dbReference type="Proteomes" id="UP000247099">
    <property type="component" value="Unassembled WGS sequence"/>
</dbReference>
<comment type="caution">
    <text evidence="2">The sequence shown here is derived from an EMBL/GenBank/DDBJ whole genome shotgun (WGS) entry which is preliminary data.</text>
</comment>
<name>A0A317ZFX7_9BACT</name>
<evidence type="ECO:0000259" key="1">
    <source>
        <dbReference type="Pfam" id="PF03016"/>
    </source>
</evidence>
<proteinExistence type="predicted"/>